<keyword evidence="4" id="KW-0342">GTP-binding</keyword>
<dbReference type="EMBL" id="JWZX01003358">
    <property type="protein sequence ID" value="KOO21503.1"/>
    <property type="molecule type" value="Genomic_DNA"/>
</dbReference>
<dbReference type="PRINTS" id="PR00315">
    <property type="entry name" value="ELONGATNFCT"/>
</dbReference>
<dbReference type="AlphaFoldDB" id="A0A0M0J5N1"/>
<dbReference type="SUPFAM" id="SSF54980">
    <property type="entry name" value="EF-G C-terminal domain-like"/>
    <property type="match status" value="2"/>
</dbReference>
<dbReference type="GO" id="GO:0005525">
    <property type="term" value="F:GTP binding"/>
    <property type="evidence" value="ECO:0007669"/>
    <property type="project" value="UniProtKB-KW"/>
</dbReference>
<dbReference type="CDD" id="cd04096">
    <property type="entry name" value="eEF2_snRNP_like_C"/>
    <property type="match status" value="1"/>
</dbReference>
<sequence>MTSHATDISDPETSTSAAHTRNICIIAHVDHGKTTLADNLLAGSSDIHGKSILSQRQAGLGLRYMDSREDEQDRGITMKASCIALSVEPAAPGGMPSIVNLIDSPGHVDFCGEVSAAARLSDGALLVVDAVEGVCVQTHAVLQQAWDEHVVPVLVLNKIDRLIVELKLSPLEAWHHMKNVVQQVNAIAGHLYARAAAGERDADNLVAEARATAGEAYGVADETRVGELQFAPEKGNVLFASAMHGWAFGLDDFARLISAKLGMREAVLQETLWGEFFFEPKQKKIARTNPDGKLKPMFVQFVLQTLWQVYEAVLIEPDAPKRDKIIATLGLQVPPRDLKHSDPLVQLRAIMGQWLPLGRTVLRTAVLQLPSAAASQAARLAHLCPPLAALAPPEATGAPAGAVAAVEATDGEPNRGGCSVASLQRLRHAIDTCDAAADAPVHVHVAKMVFARGVSGVHPDDAFVGLARVFSGKLATGSGDARSLQMRRIGIDNAVMPPELVQIDGLRLYTLMGRELVPTTLLVAGLQLLARADPSVDVATLPTGEHVIATCGEVHLERCLHDLNNTFAPGLEVVVSPPIVPLHESVAITSAGRGEAATTNKLASLIVRVLRLPAKVRACVDEHKAALRTALLTAGSWLSLASAPGTDGDVREALLALRKQLEGELAASSGPLCEEPMDDVAFVLDELRAPTAAEAAAAELQSGELEGQLIVAAKDACRAAVLAGSPRVLEPVYLCELQTSQDSMGKAYGVLSKRRAAILSEELKEGTPIFTIRAHLPVAESFGFATDLRKSTSGAAHPQLVFSHFEALHQDPNFVVTSEEDQEALDDGDLPTINLARKLVDDVRRRKGLRVEEKVVQSATKQRTRTKMK</sequence>
<keyword evidence="7" id="KW-0648">Protein biosynthesis</keyword>
<protein>
    <recommendedName>
        <fullName evidence="5">Elongation factor-like 1</fullName>
    </recommendedName>
</protein>
<dbReference type="OrthoDB" id="364892at2759"/>
<dbReference type="InterPro" id="IPR000795">
    <property type="entry name" value="T_Tr_GTP-bd_dom"/>
</dbReference>
<dbReference type="Pfam" id="PF00009">
    <property type="entry name" value="GTP_EFTU"/>
    <property type="match status" value="1"/>
</dbReference>
<dbReference type="Gene3D" id="3.40.50.300">
    <property type="entry name" value="P-loop containing nucleotide triphosphate hydrolases"/>
    <property type="match status" value="1"/>
</dbReference>
<keyword evidence="3" id="KW-0378">Hydrolase</keyword>
<dbReference type="SMART" id="SM00838">
    <property type="entry name" value="EFG_C"/>
    <property type="match status" value="1"/>
</dbReference>
<dbReference type="Pfam" id="PF00679">
    <property type="entry name" value="EFG_C"/>
    <property type="match status" value="1"/>
</dbReference>
<keyword evidence="7" id="KW-0251">Elongation factor</keyword>
<keyword evidence="1" id="KW-0690">Ribosome biogenesis</keyword>
<dbReference type="InterPro" id="IPR014721">
    <property type="entry name" value="Ribsml_uS5_D2-typ_fold_subgr"/>
</dbReference>
<evidence type="ECO:0000256" key="4">
    <source>
        <dbReference type="ARBA" id="ARBA00023134"/>
    </source>
</evidence>
<evidence type="ECO:0000256" key="2">
    <source>
        <dbReference type="ARBA" id="ARBA00022741"/>
    </source>
</evidence>
<feature type="domain" description="Tr-type G" evidence="6">
    <location>
        <begin position="18"/>
        <end position="267"/>
    </location>
</feature>
<dbReference type="FunFam" id="3.30.70.870:FF:000002">
    <property type="entry name" value="Translation elongation factor 2"/>
    <property type="match status" value="1"/>
</dbReference>
<dbReference type="PANTHER" id="PTHR42908">
    <property type="entry name" value="TRANSLATION ELONGATION FACTOR-RELATED"/>
    <property type="match status" value="1"/>
</dbReference>
<dbReference type="GO" id="GO:0003924">
    <property type="term" value="F:GTPase activity"/>
    <property type="evidence" value="ECO:0007669"/>
    <property type="project" value="InterPro"/>
</dbReference>
<dbReference type="InterPro" id="IPR020568">
    <property type="entry name" value="Ribosomal_Su5_D2-typ_SF"/>
</dbReference>
<dbReference type="FunFam" id="3.30.70.240:FF:000006">
    <property type="entry name" value="Elongation factor like GTPase 1"/>
    <property type="match status" value="1"/>
</dbReference>
<dbReference type="GO" id="GO:0042256">
    <property type="term" value="P:cytosolic ribosome assembly"/>
    <property type="evidence" value="ECO:0007669"/>
    <property type="project" value="UniProtKB-ARBA"/>
</dbReference>
<accession>A0A0M0J5N1</accession>
<dbReference type="InterPro" id="IPR005225">
    <property type="entry name" value="Small_GTP-bd"/>
</dbReference>
<keyword evidence="2" id="KW-0547">Nucleotide-binding</keyword>
<dbReference type="SUPFAM" id="SSF52540">
    <property type="entry name" value="P-loop containing nucleoside triphosphate hydrolases"/>
    <property type="match status" value="1"/>
</dbReference>
<evidence type="ECO:0000256" key="1">
    <source>
        <dbReference type="ARBA" id="ARBA00022517"/>
    </source>
</evidence>
<proteinExistence type="predicted"/>
<dbReference type="GO" id="GO:1990904">
    <property type="term" value="C:ribonucleoprotein complex"/>
    <property type="evidence" value="ECO:0007669"/>
    <property type="project" value="TreeGrafter"/>
</dbReference>
<dbReference type="Gene3D" id="3.30.70.240">
    <property type="match status" value="1"/>
</dbReference>
<name>A0A0M0J5N1_9EUKA</name>
<dbReference type="InterPro" id="IPR035647">
    <property type="entry name" value="EFG_III/V"/>
</dbReference>
<comment type="caution">
    <text evidence="7">The sequence shown here is derived from an EMBL/GenBank/DDBJ whole genome shotgun (WGS) entry which is preliminary data.</text>
</comment>
<dbReference type="GO" id="GO:0043022">
    <property type="term" value="F:ribosome binding"/>
    <property type="evidence" value="ECO:0007669"/>
    <property type="project" value="TreeGrafter"/>
</dbReference>
<dbReference type="InterPro" id="IPR000640">
    <property type="entry name" value="EFG_V-like"/>
</dbReference>
<dbReference type="Gene3D" id="3.30.230.10">
    <property type="match status" value="1"/>
</dbReference>
<dbReference type="GO" id="GO:0005829">
    <property type="term" value="C:cytosol"/>
    <property type="evidence" value="ECO:0007669"/>
    <property type="project" value="TreeGrafter"/>
</dbReference>
<gene>
    <name evidence="7" type="ORF">Ctob_002068</name>
</gene>
<dbReference type="Gene3D" id="3.30.70.870">
    <property type="entry name" value="Elongation Factor G (Translational Gtpase), domain 3"/>
    <property type="match status" value="1"/>
</dbReference>
<evidence type="ECO:0000313" key="7">
    <source>
        <dbReference type="EMBL" id="KOO21503.1"/>
    </source>
</evidence>
<dbReference type="InterPro" id="IPR027417">
    <property type="entry name" value="P-loop_NTPase"/>
</dbReference>
<dbReference type="Gene3D" id="3.90.1430.10">
    <property type="entry name" value="Yeast translation eEF2 (G' domain)"/>
    <property type="match status" value="1"/>
</dbReference>
<dbReference type="PANTHER" id="PTHR42908:SF3">
    <property type="entry name" value="ELONGATION FACTOR-LIKE GTPASE 1"/>
    <property type="match status" value="1"/>
</dbReference>
<organism evidence="7 8">
    <name type="scientific">Chrysochromulina tobinii</name>
    <dbReference type="NCBI Taxonomy" id="1460289"/>
    <lineage>
        <taxon>Eukaryota</taxon>
        <taxon>Haptista</taxon>
        <taxon>Haptophyta</taxon>
        <taxon>Prymnesiophyceae</taxon>
        <taxon>Prymnesiales</taxon>
        <taxon>Chrysochromulinaceae</taxon>
        <taxon>Chrysochromulina</taxon>
    </lineage>
</organism>
<dbReference type="SUPFAM" id="SSF54211">
    <property type="entry name" value="Ribosomal protein S5 domain 2-like"/>
    <property type="match status" value="1"/>
</dbReference>
<reference evidence="8" key="1">
    <citation type="journal article" date="2015" name="PLoS Genet.">
        <title>Genome Sequence and Transcriptome Analyses of Chrysochromulina tobin: Metabolic Tools for Enhanced Algal Fitness in the Prominent Order Prymnesiales (Haptophyceae).</title>
        <authorList>
            <person name="Hovde B.T."/>
            <person name="Deodato C.R."/>
            <person name="Hunsperger H.M."/>
            <person name="Ryken S.A."/>
            <person name="Yost W."/>
            <person name="Jha R.K."/>
            <person name="Patterson J."/>
            <person name="Monnat R.J. Jr."/>
            <person name="Barlow S.B."/>
            <person name="Starkenburg S.R."/>
            <person name="Cattolico R.A."/>
        </authorList>
    </citation>
    <scope>NUCLEOTIDE SEQUENCE</scope>
    <source>
        <strain evidence="8">CCMP291</strain>
    </source>
</reference>
<dbReference type="FunFam" id="3.90.1430.10:FF:000002">
    <property type="entry name" value="Elongation factor like GTPase 1"/>
    <property type="match status" value="1"/>
</dbReference>
<evidence type="ECO:0000313" key="8">
    <source>
        <dbReference type="Proteomes" id="UP000037460"/>
    </source>
</evidence>
<evidence type="ECO:0000256" key="5">
    <source>
        <dbReference type="ARBA" id="ARBA00081809"/>
    </source>
</evidence>
<dbReference type="GO" id="GO:0003746">
    <property type="term" value="F:translation elongation factor activity"/>
    <property type="evidence" value="ECO:0007669"/>
    <property type="project" value="UniProtKB-KW"/>
</dbReference>
<dbReference type="Proteomes" id="UP000037460">
    <property type="component" value="Unassembled WGS sequence"/>
</dbReference>
<dbReference type="NCBIfam" id="TIGR00231">
    <property type="entry name" value="small_GTP"/>
    <property type="match status" value="1"/>
</dbReference>
<keyword evidence="8" id="KW-1185">Reference proteome</keyword>
<evidence type="ECO:0000259" key="6">
    <source>
        <dbReference type="PROSITE" id="PS51722"/>
    </source>
</evidence>
<evidence type="ECO:0000256" key="3">
    <source>
        <dbReference type="ARBA" id="ARBA00022801"/>
    </source>
</evidence>
<dbReference type="PROSITE" id="PS51722">
    <property type="entry name" value="G_TR_2"/>
    <property type="match status" value="1"/>
</dbReference>